<name>A0A0N1J4G6_LEPPY</name>
<dbReference type="GO" id="GO:0016783">
    <property type="term" value="F:sulfurtransferase activity"/>
    <property type="evidence" value="ECO:0007669"/>
    <property type="project" value="TreeGrafter"/>
</dbReference>
<dbReference type="Proteomes" id="UP000037923">
    <property type="component" value="Unassembled WGS sequence"/>
</dbReference>
<evidence type="ECO:0000256" key="3">
    <source>
        <dbReference type="SAM" id="MobiDB-lite"/>
    </source>
</evidence>
<feature type="region of interest" description="Disordered" evidence="3">
    <location>
        <begin position="187"/>
        <end position="235"/>
    </location>
</feature>
<evidence type="ECO:0008006" key="6">
    <source>
        <dbReference type="Google" id="ProtNLM"/>
    </source>
</evidence>
<evidence type="ECO:0000256" key="2">
    <source>
        <dbReference type="ARBA" id="ARBA00022694"/>
    </source>
</evidence>
<dbReference type="GeneID" id="26908073"/>
<dbReference type="GO" id="GO:0000049">
    <property type="term" value="F:tRNA binding"/>
    <property type="evidence" value="ECO:0007669"/>
    <property type="project" value="InterPro"/>
</dbReference>
<dbReference type="InterPro" id="IPR019407">
    <property type="entry name" value="CTU2"/>
</dbReference>
<dbReference type="VEuPathDB" id="TriTrypDB:LpyrH10_20_1110"/>
<keyword evidence="2" id="KW-0819">tRNA processing</keyword>
<dbReference type="OMA" id="YCAGAVR"/>
<accession>A0A0N1J4G6</accession>
<reference evidence="4 5" key="1">
    <citation type="submission" date="2015-07" db="EMBL/GenBank/DDBJ databases">
        <title>High-quality genome of monoxenous trypanosomatid Leptomonas pyrrhocoris.</title>
        <authorList>
            <person name="Flegontov P."/>
            <person name="Butenko A."/>
            <person name="Firsov S."/>
            <person name="Vlcek C."/>
            <person name="Logacheva M.D."/>
            <person name="Field M."/>
            <person name="Filatov D."/>
            <person name="Flegontova O."/>
            <person name="Gerasimov E."/>
            <person name="Jackson A.P."/>
            <person name="Kelly S."/>
            <person name="Opperdoes F."/>
            <person name="O'Reilly A."/>
            <person name="Votypka J."/>
            <person name="Yurchenko V."/>
            <person name="Lukes J."/>
        </authorList>
    </citation>
    <scope>NUCLEOTIDE SEQUENCE [LARGE SCALE GENOMIC DNA]</scope>
    <source>
        <strain evidence="4">H10</strain>
    </source>
</reference>
<proteinExistence type="predicted"/>
<dbReference type="EMBL" id="LGTL01000020">
    <property type="protein sequence ID" value="KPA76478.1"/>
    <property type="molecule type" value="Genomic_DNA"/>
</dbReference>
<dbReference type="GO" id="GO:0002143">
    <property type="term" value="P:tRNA wobble position uridine thiolation"/>
    <property type="evidence" value="ECO:0007669"/>
    <property type="project" value="TreeGrafter"/>
</dbReference>
<feature type="compositionally biased region" description="Low complexity" evidence="3">
    <location>
        <begin position="512"/>
        <end position="521"/>
    </location>
</feature>
<feature type="region of interest" description="Disordered" evidence="3">
    <location>
        <begin position="76"/>
        <end position="97"/>
    </location>
</feature>
<feature type="compositionally biased region" description="Polar residues" evidence="3">
    <location>
        <begin position="205"/>
        <end position="216"/>
    </location>
</feature>
<evidence type="ECO:0000313" key="5">
    <source>
        <dbReference type="Proteomes" id="UP000037923"/>
    </source>
</evidence>
<feature type="region of interest" description="Disordered" evidence="3">
    <location>
        <begin position="474"/>
        <end position="525"/>
    </location>
</feature>
<dbReference type="InterPro" id="IPR014729">
    <property type="entry name" value="Rossmann-like_a/b/a_fold"/>
</dbReference>
<keyword evidence="1" id="KW-0963">Cytoplasm</keyword>
<organism evidence="4 5">
    <name type="scientific">Leptomonas pyrrhocoris</name>
    <name type="common">Firebug parasite</name>
    <dbReference type="NCBI Taxonomy" id="157538"/>
    <lineage>
        <taxon>Eukaryota</taxon>
        <taxon>Discoba</taxon>
        <taxon>Euglenozoa</taxon>
        <taxon>Kinetoplastea</taxon>
        <taxon>Metakinetoplastina</taxon>
        <taxon>Trypanosomatida</taxon>
        <taxon>Trypanosomatidae</taxon>
        <taxon>Leishmaniinae</taxon>
        <taxon>Leptomonas</taxon>
    </lineage>
</organism>
<comment type="caution">
    <text evidence="4">The sequence shown here is derived from an EMBL/GenBank/DDBJ whole genome shotgun (WGS) entry which is preliminary data.</text>
</comment>
<evidence type="ECO:0000256" key="1">
    <source>
        <dbReference type="ARBA" id="ARBA00022490"/>
    </source>
</evidence>
<feature type="compositionally biased region" description="Basic and acidic residues" evidence="3">
    <location>
        <begin position="497"/>
        <end position="506"/>
    </location>
</feature>
<keyword evidence="5" id="KW-1185">Reference proteome</keyword>
<protein>
    <recommendedName>
        <fullName evidence="6">Cytoplasmic tRNA 2-thiolation protein 2</fullName>
    </recommendedName>
</protein>
<dbReference type="EMBL" id="LGTL01000020">
    <property type="protein sequence ID" value="KPA76477.1"/>
    <property type="molecule type" value="Genomic_DNA"/>
</dbReference>
<dbReference type="AlphaFoldDB" id="A0A0N1J4G6"/>
<dbReference type="PANTHER" id="PTHR20882:SF14">
    <property type="entry name" value="CYTOPLASMIC TRNA 2-THIOLATION PROTEIN 2"/>
    <property type="match status" value="1"/>
</dbReference>
<dbReference type="GO" id="GO:0005829">
    <property type="term" value="C:cytosol"/>
    <property type="evidence" value="ECO:0007669"/>
    <property type="project" value="TreeGrafter"/>
</dbReference>
<dbReference type="PANTHER" id="PTHR20882">
    <property type="entry name" value="CYTOPLASMIC TRNA 2-THIOLATION PROTEIN 2"/>
    <property type="match status" value="1"/>
</dbReference>
<sequence length="648" mass="69878">MSQCFKCKQGIGTVVSRDGPKTLYCTDCFLHYCTGAVRENALQQCCLASHTPLAVAVSGGPNSLLLLRELGQLRRKMQSQYHRQQPPHLHDRDNKAGAPALLSSSTVSAGAAFDLLPFHLCEAQLVIPPPLPTPPVTTAASAEATQFPATSSVRRAAVEQVRASMQLQFDLLRKLVQQQPPRWVYHDEILDGKKKKRQQQRKKNTMTAGSAETASESPAADATTVSTGGTREEDAVCATQPSPFLYEKSEVRIFQYSDFLPPVYMAEVRHALHDGRLSLTDREALYDRVKQQVLCRAAQRVSDEYRERPRAANGNGINSKGADNEDEEGAAHRTRFATPSPREWYHLVLGDNAARCAVAALAAVVTGAGGDGVVHASAFRGLLHDVVCLRPMRSLLPKETVLCARLHGITGTYTPALRTGTSLRSMHQVLEQFVGIMIVSYRTMIFNVLNTAQKLQVHPQSIQQLVQFAGQVQDREEGNGRKALPGRTAQQNQQDLRAFRPPDVAHRPSQLATAASASATTGDNSNEGGAAAGVAVQCCVCGCPASAPPPPPHRKSAAECLSFAVEMFPLVEPQPGSTTKDKAEHTPSSTGLDCFVCYACRSLLEALPPSALRSPAPTDPLRAVCGLLSHSSAAESPSPQPHSPFIGT</sequence>
<dbReference type="OrthoDB" id="25129at2759"/>
<feature type="region of interest" description="Disordered" evidence="3">
    <location>
        <begin position="305"/>
        <end position="335"/>
    </location>
</feature>
<dbReference type="RefSeq" id="XP_015654916.1">
    <property type="nucleotide sequence ID" value="XM_015806552.1"/>
</dbReference>
<dbReference type="Gene3D" id="3.40.50.620">
    <property type="entry name" value="HUPs"/>
    <property type="match status" value="1"/>
</dbReference>
<dbReference type="RefSeq" id="XP_015654917.1">
    <property type="nucleotide sequence ID" value="XM_015806553.1"/>
</dbReference>
<gene>
    <name evidence="4" type="ORF">ABB37_07788</name>
</gene>
<evidence type="ECO:0000313" key="4">
    <source>
        <dbReference type="EMBL" id="KPA76478.1"/>
    </source>
</evidence>
<feature type="compositionally biased region" description="Basic residues" evidence="3">
    <location>
        <begin position="193"/>
        <end position="204"/>
    </location>
</feature>